<sequence length="443" mass="50363">MSQRLNTPFGNTLVIGAGPAGIHVAIDWSRRSALIGLLNRTGTHADKVARELHEQGCRIAVDMQVPRASHLSGEAQLFRFYNGYAGIEDIWNTIVFCTPGDSYLEAIRELMLAGMRQVRTIILISPGIGSNLLVQSVLNRQATSIELISFSTYYASSRFPSDQSTVLKTVVNGLKRKVSISSNHANSSVLPLIQAFLESQHIRCEIVPTPLEAESRSITTYVHPPFFMNEFSLYEVFGQHSSRKFLYKLYPEGPISQHTIRTMVLLWKEISVLLRLLGVQPLNLLKFLNDDNYPVHEETLSREDIETFPVADEIKQQYLLYIRYSSILIDPFSEPDEGGRYADFSAIAYQQARKKDGYWTIPRIPYEDYKRLKLLHAVGERLGFPMLHALSLIEIFEHKLHAFIEQAGRDHIHPDLFRDETEEHAEAITALHSRQNGRKIGNE</sequence>
<dbReference type="Proteomes" id="UP000267798">
    <property type="component" value="Unassembled WGS sequence"/>
</dbReference>
<name>A0A3A6PU63_9BACL</name>
<dbReference type="EMBL" id="QXQB01000005">
    <property type="protein sequence ID" value="RJX37454.1"/>
    <property type="molecule type" value="Genomic_DNA"/>
</dbReference>
<comment type="caution">
    <text evidence="1">The sequence shown here is derived from an EMBL/GenBank/DDBJ whole genome shotgun (WGS) entry which is preliminary data.</text>
</comment>
<evidence type="ECO:0000313" key="2">
    <source>
        <dbReference type="Proteomes" id="UP000267798"/>
    </source>
</evidence>
<dbReference type="AlphaFoldDB" id="A0A3A6PU63"/>
<dbReference type="Pfam" id="PF10100">
    <property type="entry name" value="Staph_opine_DH"/>
    <property type="match status" value="1"/>
</dbReference>
<gene>
    <name evidence="1" type="ORF">D3P09_20915</name>
</gene>
<keyword evidence="2" id="KW-1185">Reference proteome</keyword>
<reference evidence="1 2" key="1">
    <citation type="submission" date="2018-09" db="EMBL/GenBank/DDBJ databases">
        <title>Paenibacillus aracenensis nov. sp. isolated from a cave in southern Spain.</title>
        <authorList>
            <person name="Jurado V."/>
            <person name="Gutierrez-Patricio S."/>
            <person name="Gonzalez-Pimentel J.L."/>
            <person name="Miller A.Z."/>
            <person name="Laiz L."/>
            <person name="Saiz-Jimenez C."/>
        </authorList>
    </citation>
    <scope>NUCLEOTIDE SEQUENCE [LARGE SCALE GENOMIC DNA]</scope>
    <source>
        <strain evidence="1 2">JCM 19203</strain>
    </source>
</reference>
<protein>
    <submittedName>
        <fullName evidence="1">DUF2338 family protein</fullName>
    </submittedName>
</protein>
<accession>A0A3A6PU63</accession>
<dbReference type="OrthoDB" id="3652431at2"/>
<dbReference type="RefSeq" id="WP_120113378.1">
    <property type="nucleotide sequence ID" value="NZ_QXQB01000005.1"/>
</dbReference>
<proteinExistence type="predicted"/>
<dbReference type="InterPro" id="IPR016935">
    <property type="entry name" value="Opine_metallophore_DH"/>
</dbReference>
<evidence type="ECO:0000313" key="1">
    <source>
        <dbReference type="EMBL" id="RJX37454.1"/>
    </source>
</evidence>
<organism evidence="1 2">
    <name type="scientific">Paenibacillus pinisoli</name>
    <dbReference type="NCBI Taxonomy" id="1276110"/>
    <lineage>
        <taxon>Bacteria</taxon>
        <taxon>Bacillati</taxon>
        <taxon>Bacillota</taxon>
        <taxon>Bacilli</taxon>
        <taxon>Bacillales</taxon>
        <taxon>Paenibacillaceae</taxon>
        <taxon>Paenibacillus</taxon>
    </lineage>
</organism>